<dbReference type="RefSeq" id="WP_307242300.1">
    <property type="nucleotide sequence ID" value="NZ_JAUSQZ010000001.1"/>
</dbReference>
<comment type="caution">
    <text evidence="1">The sequence shown here is derived from an EMBL/GenBank/DDBJ whole genome shotgun (WGS) entry which is preliminary data.</text>
</comment>
<organism evidence="1 2">
    <name type="scientific">Kineosporia succinea</name>
    <dbReference type="NCBI Taxonomy" id="84632"/>
    <lineage>
        <taxon>Bacteria</taxon>
        <taxon>Bacillati</taxon>
        <taxon>Actinomycetota</taxon>
        <taxon>Actinomycetes</taxon>
        <taxon>Kineosporiales</taxon>
        <taxon>Kineosporiaceae</taxon>
        <taxon>Kineosporia</taxon>
    </lineage>
</organism>
<gene>
    <name evidence="1" type="ORF">J2S57_002682</name>
</gene>
<dbReference type="PRINTS" id="PR01100">
    <property type="entry name" value="SHIKIMTKNASE"/>
</dbReference>
<dbReference type="Pfam" id="PF13671">
    <property type="entry name" value="AAA_33"/>
    <property type="match status" value="1"/>
</dbReference>
<sequence>MPPLSDTHLIVIRGNSGSGKSTVAQRLRLQAGRGWALVEQDFLRRIVLREREHERDSHHGHGHHDTPSLAPAFIAHNVTFLLQHGYHVILEGILHSPRYGDMLRTLAEAHNGPALFVYLDASFEETVKRHATRPQASEFTPAHMREWYSARDLLGQPTEMVIPENSTLDQTLAAITTAAGL</sequence>
<dbReference type="SUPFAM" id="SSF52540">
    <property type="entry name" value="P-loop containing nucleoside triphosphate hydrolases"/>
    <property type="match status" value="1"/>
</dbReference>
<dbReference type="GO" id="GO:0016301">
    <property type="term" value="F:kinase activity"/>
    <property type="evidence" value="ECO:0007669"/>
    <property type="project" value="UniProtKB-KW"/>
</dbReference>
<reference evidence="1 2" key="1">
    <citation type="submission" date="2023-07" db="EMBL/GenBank/DDBJ databases">
        <title>Sequencing the genomes of 1000 actinobacteria strains.</title>
        <authorList>
            <person name="Klenk H.-P."/>
        </authorList>
    </citation>
    <scope>NUCLEOTIDE SEQUENCE [LARGE SCALE GENOMIC DNA]</scope>
    <source>
        <strain evidence="1 2">DSM 44388</strain>
    </source>
</reference>
<evidence type="ECO:0000313" key="1">
    <source>
        <dbReference type="EMBL" id="MDP9826933.1"/>
    </source>
</evidence>
<keyword evidence="2" id="KW-1185">Reference proteome</keyword>
<keyword evidence="1" id="KW-0808">Transferase</keyword>
<evidence type="ECO:0000313" key="2">
    <source>
        <dbReference type="Proteomes" id="UP001235712"/>
    </source>
</evidence>
<name>A0ABT9P2M3_9ACTN</name>
<dbReference type="Gene3D" id="3.40.50.300">
    <property type="entry name" value="P-loop containing nucleotide triphosphate hydrolases"/>
    <property type="match status" value="1"/>
</dbReference>
<protein>
    <submittedName>
        <fullName evidence="1">Kinase</fullName>
    </submittedName>
</protein>
<dbReference type="InterPro" id="IPR027417">
    <property type="entry name" value="P-loop_NTPase"/>
</dbReference>
<dbReference type="EMBL" id="JAUSQZ010000001">
    <property type="protein sequence ID" value="MDP9826933.1"/>
    <property type="molecule type" value="Genomic_DNA"/>
</dbReference>
<keyword evidence="1" id="KW-0418">Kinase</keyword>
<proteinExistence type="predicted"/>
<accession>A0ABT9P2M3</accession>
<dbReference type="Proteomes" id="UP001235712">
    <property type="component" value="Unassembled WGS sequence"/>
</dbReference>